<evidence type="ECO:0000256" key="5">
    <source>
        <dbReference type="ARBA" id="ARBA00022729"/>
    </source>
</evidence>
<keyword evidence="4" id="KW-0479">Metal-binding</keyword>
<name>A0A2Z3HGD9_9BACT</name>
<dbReference type="InterPro" id="IPR006127">
    <property type="entry name" value="ZnuA-like"/>
</dbReference>
<gene>
    <name evidence="7" type="ORF">C1280_30375</name>
</gene>
<dbReference type="GO" id="GO:0030313">
    <property type="term" value="C:cell envelope"/>
    <property type="evidence" value="ECO:0007669"/>
    <property type="project" value="UniProtKB-SubCell"/>
</dbReference>
<keyword evidence="3 6" id="KW-0813">Transport</keyword>
<dbReference type="InterPro" id="IPR006128">
    <property type="entry name" value="Lipoprotein_PsaA-like"/>
</dbReference>
<keyword evidence="8" id="KW-1185">Reference proteome</keyword>
<dbReference type="Gene3D" id="3.40.50.1980">
    <property type="entry name" value="Nitrogenase molybdenum iron protein domain"/>
    <property type="match status" value="2"/>
</dbReference>
<dbReference type="InterPro" id="IPR050492">
    <property type="entry name" value="Bact_metal-bind_prot9"/>
</dbReference>
<evidence type="ECO:0000313" key="8">
    <source>
        <dbReference type="Proteomes" id="UP000245802"/>
    </source>
</evidence>
<keyword evidence="5" id="KW-0732">Signal</keyword>
<dbReference type="PRINTS" id="PR00691">
    <property type="entry name" value="ADHESINB"/>
</dbReference>
<dbReference type="AlphaFoldDB" id="A0A2Z3HGD9"/>
<dbReference type="Pfam" id="PF01297">
    <property type="entry name" value="ZnuA"/>
    <property type="match status" value="1"/>
</dbReference>
<dbReference type="EMBL" id="CP025958">
    <property type="protein sequence ID" value="AWM40874.1"/>
    <property type="molecule type" value="Genomic_DNA"/>
</dbReference>
<dbReference type="GO" id="GO:0046872">
    <property type="term" value="F:metal ion binding"/>
    <property type="evidence" value="ECO:0007669"/>
    <property type="project" value="UniProtKB-KW"/>
</dbReference>
<comment type="similarity">
    <text evidence="2 6">Belongs to the bacterial solute-binding protein 9 family.</text>
</comment>
<comment type="subcellular location">
    <subcellularLocation>
        <location evidence="1">Cell envelope</location>
    </subcellularLocation>
</comment>
<dbReference type="PANTHER" id="PTHR42953">
    <property type="entry name" value="HIGH-AFFINITY ZINC UPTAKE SYSTEM PROTEIN ZNUA-RELATED"/>
    <property type="match status" value="1"/>
</dbReference>
<evidence type="ECO:0000256" key="3">
    <source>
        <dbReference type="ARBA" id="ARBA00022448"/>
    </source>
</evidence>
<evidence type="ECO:0000313" key="7">
    <source>
        <dbReference type="EMBL" id="AWM40874.1"/>
    </source>
</evidence>
<evidence type="ECO:0000256" key="4">
    <source>
        <dbReference type="ARBA" id="ARBA00022723"/>
    </source>
</evidence>
<dbReference type="SUPFAM" id="SSF53807">
    <property type="entry name" value="Helical backbone' metal receptor"/>
    <property type="match status" value="1"/>
</dbReference>
<evidence type="ECO:0000256" key="6">
    <source>
        <dbReference type="RuleBase" id="RU003512"/>
    </source>
</evidence>
<accession>A0A2Z3HGD9</accession>
<dbReference type="GO" id="GO:0007155">
    <property type="term" value="P:cell adhesion"/>
    <property type="evidence" value="ECO:0007669"/>
    <property type="project" value="InterPro"/>
</dbReference>
<evidence type="ECO:0000256" key="1">
    <source>
        <dbReference type="ARBA" id="ARBA00004196"/>
    </source>
</evidence>
<dbReference type="PANTHER" id="PTHR42953:SF1">
    <property type="entry name" value="METAL-BINDING PROTEIN HI_0362-RELATED"/>
    <property type="match status" value="1"/>
</dbReference>
<reference evidence="7 8" key="1">
    <citation type="submission" date="2018-01" db="EMBL/GenBank/DDBJ databases">
        <title>G. obscuriglobus.</title>
        <authorList>
            <person name="Franke J."/>
            <person name="Blomberg W."/>
            <person name="Selmecki A."/>
        </authorList>
    </citation>
    <scope>NUCLEOTIDE SEQUENCE [LARGE SCALE GENOMIC DNA]</scope>
    <source>
        <strain evidence="7 8">DSM 5831</strain>
    </source>
</reference>
<sequence>MWGILVRVSRIALAAVLSSLTVLGLPGCSGGPPAFEKPPVRVVVTTTMIADLVKKVGGDRVSVDALMGPGVDPHRYQPTAGDRKKIDAAHLVFFNGLHLEGKMTDTFEKSRGRVRGYAVTGAIDKDQLRHAEVDGGEHDPHVWFDVALWAKTVDVVRDALAALDPAGAADYERNATGYRRELEALDTEVRQALAVVPKEKRVLVTSHDAFGYFGRAYGFEVRGLQGVSTASESGTKDVKELVDFLGRNKIPAVFTETSVPDAGLKTVLDACRRDHNHTVALVGGDEALYSDALGEPGTRGETYAGMVRHNVAVIVRALGR</sequence>
<dbReference type="InterPro" id="IPR006129">
    <property type="entry name" value="AdhesinB"/>
</dbReference>
<protein>
    <submittedName>
        <fullName evidence="7">Manganese transporter</fullName>
    </submittedName>
</protein>
<dbReference type="GO" id="GO:0030001">
    <property type="term" value="P:metal ion transport"/>
    <property type="evidence" value="ECO:0007669"/>
    <property type="project" value="InterPro"/>
</dbReference>
<evidence type="ECO:0000256" key="2">
    <source>
        <dbReference type="ARBA" id="ARBA00011028"/>
    </source>
</evidence>
<proteinExistence type="inferred from homology"/>
<dbReference type="PRINTS" id="PR00690">
    <property type="entry name" value="ADHESNFAMILY"/>
</dbReference>
<dbReference type="KEGG" id="gog:C1280_30375"/>
<organism evidence="7 8">
    <name type="scientific">Gemmata obscuriglobus</name>
    <dbReference type="NCBI Taxonomy" id="114"/>
    <lineage>
        <taxon>Bacteria</taxon>
        <taxon>Pseudomonadati</taxon>
        <taxon>Planctomycetota</taxon>
        <taxon>Planctomycetia</taxon>
        <taxon>Gemmatales</taxon>
        <taxon>Gemmataceae</taxon>
        <taxon>Gemmata</taxon>
    </lineage>
</organism>
<dbReference type="Proteomes" id="UP000245802">
    <property type="component" value="Chromosome"/>
</dbReference>